<evidence type="ECO:0000256" key="1">
    <source>
        <dbReference type="SAM" id="MobiDB-lite"/>
    </source>
</evidence>
<gene>
    <name evidence="3" type="ORF">LTR84_013165</name>
</gene>
<dbReference type="CDD" id="cd04301">
    <property type="entry name" value="NAT_SF"/>
    <property type="match status" value="1"/>
</dbReference>
<dbReference type="GeneID" id="89981301"/>
<dbReference type="GO" id="GO:0016747">
    <property type="term" value="F:acyltransferase activity, transferring groups other than amino-acyl groups"/>
    <property type="evidence" value="ECO:0007669"/>
    <property type="project" value="InterPro"/>
</dbReference>
<dbReference type="Proteomes" id="UP001358417">
    <property type="component" value="Unassembled WGS sequence"/>
</dbReference>
<feature type="region of interest" description="Disordered" evidence="1">
    <location>
        <begin position="115"/>
        <end position="150"/>
    </location>
</feature>
<dbReference type="RefSeq" id="XP_064707846.1">
    <property type="nucleotide sequence ID" value="XM_064856670.1"/>
</dbReference>
<comment type="caution">
    <text evidence="3">The sequence shown here is derived from an EMBL/GenBank/DDBJ whole genome shotgun (WGS) entry which is preliminary data.</text>
</comment>
<dbReference type="Pfam" id="PF00583">
    <property type="entry name" value="Acetyltransf_1"/>
    <property type="match status" value="1"/>
</dbReference>
<feature type="compositionally biased region" description="Polar residues" evidence="1">
    <location>
        <begin position="133"/>
        <end position="150"/>
    </location>
</feature>
<accession>A0AAV9NE50</accession>
<proteinExistence type="predicted"/>
<name>A0AAV9NE50_9EURO</name>
<feature type="compositionally biased region" description="Basic and acidic residues" evidence="1">
    <location>
        <begin position="120"/>
        <end position="132"/>
    </location>
</feature>
<feature type="domain" description="N-acetyltransferase" evidence="2">
    <location>
        <begin position="108"/>
        <end position="264"/>
    </location>
</feature>
<dbReference type="SUPFAM" id="SSF55729">
    <property type="entry name" value="Acyl-CoA N-acyltransferases (Nat)"/>
    <property type="match status" value="1"/>
</dbReference>
<dbReference type="PROSITE" id="PS51186">
    <property type="entry name" value="GNAT"/>
    <property type="match status" value="1"/>
</dbReference>
<keyword evidence="4" id="KW-1185">Reference proteome</keyword>
<organism evidence="3 4">
    <name type="scientific">Exophiala bonariae</name>
    <dbReference type="NCBI Taxonomy" id="1690606"/>
    <lineage>
        <taxon>Eukaryota</taxon>
        <taxon>Fungi</taxon>
        <taxon>Dikarya</taxon>
        <taxon>Ascomycota</taxon>
        <taxon>Pezizomycotina</taxon>
        <taxon>Eurotiomycetes</taxon>
        <taxon>Chaetothyriomycetidae</taxon>
        <taxon>Chaetothyriales</taxon>
        <taxon>Herpotrichiellaceae</taxon>
        <taxon>Exophiala</taxon>
    </lineage>
</organism>
<protein>
    <recommendedName>
        <fullName evidence="2">N-acetyltransferase domain-containing protein</fullName>
    </recommendedName>
</protein>
<dbReference type="PANTHER" id="PTHR42791">
    <property type="entry name" value="GNAT FAMILY ACETYLTRANSFERASE"/>
    <property type="match status" value="1"/>
</dbReference>
<dbReference type="Gene3D" id="3.40.630.30">
    <property type="match status" value="1"/>
</dbReference>
<evidence type="ECO:0000259" key="2">
    <source>
        <dbReference type="PROSITE" id="PS51186"/>
    </source>
</evidence>
<dbReference type="InterPro" id="IPR016181">
    <property type="entry name" value="Acyl_CoA_acyltransferase"/>
</dbReference>
<evidence type="ECO:0000313" key="3">
    <source>
        <dbReference type="EMBL" id="KAK5055415.1"/>
    </source>
</evidence>
<dbReference type="AlphaFoldDB" id="A0AAV9NE50"/>
<feature type="region of interest" description="Disordered" evidence="1">
    <location>
        <begin position="76"/>
        <end position="100"/>
    </location>
</feature>
<dbReference type="EMBL" id="JAVRRD010000009">
    <property type="protein sequence ID" value="KAK5055415.1"/>
    <property type="molecule type" value="Genomic_DNA"/>
</dbReference>
<dbReference type="PANTHER" id="PTHR42791:SF14">
    <property type="entry name" value="N-ACETYLTRANSFERASE DOMAIN-CONTAINING PROTEIN"/>
    <property type="match status" value="1"/>
</dbReference>
<sequence>MTLHVYPLSRDRPGDFKLMRAIARVHLAAWMMIPLMQTIMYQPELVGTTKKAGYLEGDTHALRTEDEVRFVTVIDDSLASDEDDEDDGEDDTAAGHGGKPKGRVIAAMKYYLVPSTGPHPDTDTRKEIDKQSKSANSDTSSADTLTKPNTSHMNDALSDLFVTKLVAARLDVTAIIGTHILIDNIYTDPAHHRRGAGAMLMRVATQHADELGWPSMLEASPLGMKLYESAGYEILPGKDIWIDLKRWENGGDRGVEYSEKRLAEAGGERSSQDGWYAQMIMVRPAKSLVQ</sequence>
<evidence type="ECO:0000313" key="4">
    <source>
        <dbReference type="Proteomes" id="UP001358417"/>
    </source>
</evidence>
<dbReference type="InterPro" id="IPR000182">
    <property type="entry name" value="GNAT_dom"/>
</dbReference>
<dbReference type="InterPro" id="IPR052523">
    <property type="entry name" value="Trichothecene_AcTrans"/>
</dbReference>
<feature type="compositionally biased region" description="Acidic residues" evidence="1">
    <location>
        <begin position="78"/>
        <end position="92"/>
    </location>
</feature>
<reference evidence="3 4" key="1">
    <citation type="submission" date="2023-08" db="EMBL/GenBank/DDBJ databases">
        <title>Black Yeasts Isolated from many extreme environments.</title>
        <authorList>
            <person name="Coleine C."/>
            <person name="Stajich J.E."/>
            <person name="Selbmann L."/>
        </authorList>
    </citation>
    <scope>NUCLEOTIDE SEQUENCE [LARGE SCALE GENOMIC DNA]</scope>
    <source>
        <strain evidence="3 4">CCFEE 5792</strain>
    </source>
</reference>